<dbReference type="PRINTS" id="PR00080">
    <property type="entry name" value="SDRFAMILY"/>
</dbReference>
<accession>A0AAN5YS44</accession>
<name>A0AAN5YS44_ASPLE</name>
<comment type="similarity">
    <text evidence="1 3">Belongs to the short-chain dehydrogenases/reductases (SDR) family.</text>
</comment>
<dbReference type="Pfam" id="PF00106">
    <property type="entry name" value="adh_short"/>
    <property type="match status" value="1"/>
</dbReference>
<evidence type="ECO:0000313" key="4">
    <source>
        <dbReference type="EMBL" id="KAF4206414.1"/>
    </source>
</evidence>
<dbReference type="Gene3D" id="3.40.50.720">
    <property type="entry name" value="NAD(P)-binding Rossmann-like Domain"/>
    <property type="match status" value="1"/>
</dbReference>
<dbReference type="SUPFAM" id="SSF51735">
    <property type="entry name" value="NAD(P)-binding Rossmann-fold domains"/>
    <property type="match status" value="1"/>
</dbReference>
<dbReference type="PRINTS" id="PR00081">
    <property type="entry name" value="GDHRDH"/>
</dbReference>
<comment type="caution">
    <text evidence="4">The sequence shown here is derived from an EMBL/GenBank/DDBJ whole genome shotgun (WGS) entry which is preliminary data.</text>
</comment>
<sequence>MSTGRVILVTGANRGLGYAILQVAGARNAASTFIMTSRKLEAGQEAAAKLVKEGVKAKIEVIPLDVTNDDQILETVKYVEEKHGKLDVLVNNAGIISFIKDQSLPELRRVTNEMLDVNLTSVAVISTAFQPLLHKAENPKVINITSGLGSIANAMTKKMVRYPPYGASKVGMNGVTAHMQSVENDRIAREEAEGAATSKTGRIRFYSVAPGLLNTAFTHYAAMGKDPKDGAEVVVQLIMDDQRKYPGGTQWEFEEGQMREVPW</sequence>
<dbReference type="InterPro" id="IPR002347">
    <property type="entry name" value="SDR_fam"/>
</dbReference>
<dbReference type="PROSITE" id="PS00061">
    <property type="entry name" value="ADH_SHORT"/>
    <property type="match status" value="1"/>
</dbReference>
<gene>
    <name evidence="4" type="ORF">CNMCM8927_004808</name>
</gene>
<organism evidence="4 5">
    <name type="scientific">Aspergillus lentulus</name>
    <dbReference type="NCBI Taxonomy" id="293939"/>
    <lineage>
        <taxon>Eukaryota</taxon>
        <taxon>Fungi</taxon>
        <taxon>Dikarya</taxon>
        <taxon>Ascomycota</taxon>
        <taxon>Pezizomycotina</taxon>
        <taxon>Eurotiomycetes</taxon>
        <taxon>Eurotiomycetidae</taxon>
        <taxon>Eurotiales</taxon>
        <taxon>Aspergillaceae</taxon>
        <taxon>Aspergillus</taxon>
        <taxon>Aspergillus subgen. Fumigati</taxon>
    </lineage>
</organism>
<dbReference type="GO" id="GO:0044550">
    <property type="term" value="P:secondary metabolite biosynthetic process"/>
    <property type="evidence" value="ECO:0007669"/>
    <property type="project" value="UniProtKB-ARBA"/>
</dbReference>
<evidence type="ECO:0000313" key="5">
    <source>
        <dbReference type="Proteomes" id="UP000649114"/>
    </source>
</evidence>
<evidence type="ECO:0000256" key="3">
    <source>
        <dbReference type="RuleBase" id="RU000363"/>
    </source>
</evidence>
<dbReference type="InterPro" id="IPR036291">
    <property type="entry name" value="NAD(P)-bd_dom_sf"/>
</dbReference>
<protein>
    <submittedName>
        <fullName evidence="4">Uncharacterized protein</fullName>
    </submittedName>
</protein>
<dbReference type="GO" id="GO:0016491">
    <property type="term" value="F:oxidoreductase activity"/>
    <property type="evidence" value="ECO:0007669"/>
    <property type="project" value="TreeGrafter"/>
</dbReference>
<dbReference type="AlphaFoldDB" id="A0AAN5YS44"/>
<dbReference type="InterPro" id="IPR020904">
    <property type="entry name" value="Sc_DH/Rdtase_CS"/>
</dbReference>
<dbReference type="EMBL" id="JAAAPU010000029">
    <property type="protein sequence ID" value="KAF4206414.1"/>
    <property type="molecule type" value="Genomic_DNA"/>
</dbReference>
<dbReference type="GO" id="GO:0005737">
    <property type="term" value="C:cytoplasm"/>
    <property type="evidence" value="ECO:0007669"/>
    <property type="project" value="TreeGrafter"/>
</dbReference>
<keyword evidence="2" id="KW-0521">NADP</keyword>
<reference evidence="4" key="1">
    <citation type="journal article" date="2020" name="bioRxiv">
        <title>Genomic and phenotypic heterogeneity of clinical isolates of the human pathogens Aspergillus fumigatus, Aspergillus lentulus and Aspergillus fumigatiaffinis.</title>
        <authorList>
            <person name="dos Santos R.A.C."/>
            <person name="Steenwyk J.L."/>
            <person name="Rivero-Menendez O."/>
            <person name="Mead M.E."/>
            <person name="Silva L.P."/>
            <person name="Bastos R.W."/>
            <person name="Alastruey-Izquierdo A."/>
            <person name="Goldman G.H."/>
            <person name="Rokas A."/>
        </authorList>
    </citation>
    <scope>NUCLEOTIDE SEQUENCE</scope>
    <source>
        <strain evidence="4">CNM-CM8927</strain>
    </source>
</reference>
<dbReference type="PANTHER" id="PTHR43544">
    <property type="entry name" value="SHORT-CHAIN DEHYDROGENASE/REDUCTASE"/>
    <property type="match status" value="1"/>
</dbReference>
<evidence type="ECO:0000256" key="2">
    <source>
        <dbReference type="ARBA" id="ARBA00022857"/>
    </source>
</evidence>
<dbReference type="InterPro" id="IPR051468">
    <property type="entry name" value="Fungal_SecMetab_SDRs"/>
</dbReference>
<reference evidence="4" key="2">
    <citation type="submission" date="2020-04" db="EMBL/GenBank/DDBJ databases">
        <authorList>
            <person name="Santos R.A.C."/>
            <person name="Steenwyk J.L."/>
            <person name="Rivero-Menendez O."/>
            <person name="Mead M.E."/>
            <person name="Silva L.P."/>
            <person name="Bastos R.W."/>
            <person name="Alastruey-Izquierdo A."/>
            <person name="Goldman G.H."/>
            <person name="Rokas A."/>
        </authorList>
    </citation>
    <scope>NUCLEOTIDE SEQUENCE</scope>
    <source>
        <strain evidence="4">CNM-CM8927</strain>
    </source>
</reference>
<proteinExistence type="inferred from homology"/>
<dbReference type="Proteomes" id="UP000649114">
    <property type="component" value="Unassembled WGS sequence"/>
</dbReference>
<evidence type="ECO:0000256" key="1">
    <source>
        <dbReference type="ARBA" id="ARBA00006484"/>
    </source>
</evidence>
<dbReference type="PANTHER" id="PTHR43544:SF32">
    <property type="entry name" value="CHAIN DEHYDROGENASE, PUTATIVE (AFU_ORTHOLOGUE AFUA_5G01530)-RELATED"/>
    <property type="match status" value="1"/>
</dbReference>